<dbReference type="CDD" id="cd00882">
    <property type="entry name" value="Ras_like_GTPase"/>
    <property type="match status" value="2"/>
</dbReference>
<feature type="compositionally biased region" description="Polar residues" evidence="1">
    <location>
        <begin position="20"/>
        <end position="42"/>
    </location>
</feature>
<dbReference type="GO" id="GO:0005525">
    <property type="term" value="F:GTP binding"/>
    <property type="evidence" value="ECO:0007669"/>
    <property type="project" value="InterPro"/>
</dbReference>
<dbReference type="EMBL" id="JANKHO010000211">
    <property type="protein sequence ID" value="KAJ3513212.1"/>
    <property type="molecule type" value="Genomic_DNA"/>
</dbReference>
<dbReference type="Proteomes" id="UP001148786">
    <property type="component" value="Unassembled WGS sequence"/>
</dbReference>
<keyword evidence="4" id="KW-1185">Reference proteome</keyword>
<proteinExistence type="predicted"/>
<evidence type="ECO:0000313" key="4">
    <source>
        <dbReference type="Proteomes" id="UP001148786"/>
    </source>
</evidence>
<dbReference type="SUPFAM" id="SSF52540">
    <property type="entry name" value="P-loop containing nucleoside triphosphate hydrolases"/>
    <property type="match status" value="2"/>
</dbReference>
<sequence length="549" mass="61183">MAKPRKVAQLQQDDRKNGHQVLNTSNGSSRTSGEGLNANMETVGSSEREVIVALVGPTGSGKTSFINAAAGTNYPVGDSLQSCTSNIEVVKLSCPERFSFDHLYLVDTPGFDWRNGRDGLTRSDAEILKDISDWLNNTYQQRIKLSGLLYFHRISDNRIPDTTAKYFKAFQGLVGEDFRSIVLTTTMWDELGNEGQGRERENELKNHFWKSMMKRGSETKRFVGTKDSALDILSFMLKTLQTGETLLLQKEVTDLCLGLPQTTAGIGLYDGLRDLVHYYHRRSEPNVGERSGDEQSSGTSRGEYESIKAKLKSYQQSVEAMDISCGERLTRILVAGAGWHFLSRPVPPKASTAILVLGLTRAGKSTFINVATGCDPITGPRDPGGLKPVTIDIKMNRLTIRSNNFNVPQSLILLDTPGFDSDLGGRPDHELVQDIGEWSKYLERRKIVLQGALWIHDITSNFSHSSFKVLIDLYRVHRFKLLLVTSKWGTSVTDSDAESNEAGLKETSWISPGDVDIWSGMVRGGARIKRFDRTRPSAWRILEELLTQK</sequence>
<evidence type="ECO:0000259" key="2">
    <source>
        <dbReference type="Pfam" id="PF01926"/>
    </source>
</evidence>
<name>A0A9W8K696_9AGAR</name>
<dbReference type="AlphaFoldDB" id="A0A9W8K696"/>
<evidence type="ECO:0000256" key="1">
    <source>
        <dbReference type="SAM" id="MobiDB-lite"/>
    </source>
</evidence>
<dbReference type="Pfam" id="PF01926">
    <property type="entry name" value="MMR_HSR1"/>
    <property type="match status" value="2"/>
</dbReference>
<reference evidence="3" key="1">
    <citation type="submission" date="2022-07" db="EMBL/GenBank/DDBJ databases">
        <title>Genome Sequence of Agrocybe chaxingu.</title>
        <authorList>
            <person name="Buettner E."/>
        </authorList>
    </citation>
    <scope>NUCLEOTIDE SEQUENCE</scope>
    <source>
        <strain evidence="3">MP-N11</strain>
    </source>
</reference>
<gene>
    <name evidence="3" type="ORF">NLJ89_g3072</name>
</gene>
<evidence type="ECO:0000313" key="3">
    <source>
        <dbReference type="EMBL" id="KAJ3513212.1"/>
    </source>
</evidence>
<dbReference type="Gene3D" id="3.40.50.300">
    <property type="entry name" value="P-loop containing nucleotide triphosphate hydrolases"/>
    <property type="match status" value="2"/>
</dbReference>
<dbReference type="InterPro" id="IPR027417">
    <property type="entry name" value="P-loop_NTPase"/>
</dbReference>
<feature type="region of interest" description="Disordered" evidence="1">
    <location>
        <begin position="1"/>
        <end position="42"/>
    </location>
</feature>
<accession>A0A9W8K696</accession>
<feature type="domain" description="G" evidence="2">
    <location>
        <begin position="52"/>
        <end position="127"/>
    </location>
</feature>
<dbReference type="InterPro" id="IPR006073">
    <property type="entry name" value="GTP-bd"/>
</dbReference>
<organism evidence="3 4">
    <name type="scientific">Agrocybe chaxingu</name>
    <dbReference type="NCBI Taxonomy" id="84603"/>
    <lineage>
        <taxon>Eukaryota</taxon>
        <taxon>Fungi</taxon>
        <taxon>Dikarya</taxon>
        <taxon>Basidiomycota</taxon>
        <taxon>Agaricomycotina</taxon>
        <taxon>Agaricomycetes</taxon>
        <taxon>Agaricomycetidae</taxon>
        <taxon>Agaricales</taxon>
        <taxon>Agaricineae</taxon>
        <taxon>Strophariaceae</taxon>
        <taxon>Agrocybe</taxon>
    </lineage>
</organism>
<comment type="caution">
    <text evidence="3">The sequence shown here is derived from an EMBL/GenBank/DDBJ whole genome shotgun (WGS) entry which is preliminary data.</text>
</comment>
<feature type="domain" description="G" evidence="2">
    <location>
        <begin position="354"/>
        <end position="427"/>
    </location>
</feature>
<dbReference type="OrthoDB" id="8954335at2759"/>
<protein>
    <recommendedName>
        <fullName evidence="2">G domain-containing protein</fullName>
    </recommendedName>
</protein>